<reference evidence="12" key="1">
    <citation type="submission" date="2019-08" db="EMBL/GenBank/DDBJ databases">
        <title>The genome of the North American firefly Photinus pyralis.</title>
        <authorList>
            <consortium name="Photinus pyralis genome working group"/>
            <person name="Fallon T.R."/>
            <person name="Sander Lower S.E."/>
            <person name="Weng J.-K."/>
        </authorList>
    </citation>
    <scope>NUCLEOTIDE SEQUENCE</scope>
    <source>
        <strain evidence="12">TRF0915ILg1</strain>
        <tissue evidence="12">Whole body</tissue>
    </source>
</reference>
<dbReference type="GO" id="GO:0006508">
    <property type="term" value="P:proteolysis"/>
    <property type="evidence" value="ECO:0007669"/>
    <property type="project" value="UniProtKB-KW"/>
</dbReference>
<feature type="non-terminal residue" evidence="12">
    <location>
        <position position="1"/>
    </location>
</feature>
<evidence type="ECO:0000256" key="4">
    <source>
        <dbReference type="ARBA" id="ARBA00022801"/>
    </source>
</evidence>
<feature type="domain" description="Peptidase S1" evidence="11">
    <location>
        <begin position="19"/>
        <end position="270"/>
    </location>
</feature>
<keyword evidence="1" id="KW-0645">Protease</keyword>
<evidence type="ECO:0000256" key="1">
    <source>
        <dbReference type="ARBA" id="ARBA00022670"/>
    </source>
</evidence>
<dbReference type="InterPro" id="IPR051487">
    <property type="entry name" value="Ser/Thr_Proteases_Immune/Dev"/>
</dbReference>
<dbReference type="GO" id="GO:0004252">
    <property type="term" value="F:serine-type endopeptidase activity"/>
    <property type="evidence" value="ECO:0007669"/>
    <property type="project" value="InterPro"/>
</dbReference>
<dbReference type="InterPro" id="IPR043504">
    <property type="entry name" value="Peptidase_S1_PA_chymotrypsin"/>
</dbReference>
<dbReference type="GO" id="GO:0051604">
    <property type="term" value="P:protein maturation"/>
    <property type="evidence" value="ECO:0007669"/>
    <property type="project" value="UniProtKB-ARBA"/>
</dbReference>
<dbReference type="InterPro" id="IPR001254">
    <property type="entry name" value="Trypsin_dom"/>
</dbReference>
<dbReference type="InterPro" id="IPR018114">
    <property type="entry name" value="TRYPSIN_HIS"/>
</dbReference>
<dbReference type="EMBL" id="VTPC01003566">
    <property type="protein sequence ID" value="KAF2898357.1"/>
    <property type="molecule type" value="Genomic_DNA"/>
</dbReference>
<dbReference type="Proteomes" id="UP000801492">
    <property type="component" value="Unassembled WGS sequence"/>
</dbReference>
<evidence type="ECO:0000256" key="5">
    <source>
        <dbReference type="ARBA" id="ARBA00022825"/>
    </source>
</evidence>
<dbReference type="AlphaFoldDB" id="A0A8K0D8N4"/>
<dbReference type="PROSITE" id="PS00134">
    <property type="entry name" value="TRYPSIN_HIS"/>
    <property type="match status" value="1"/>
</dbReference>
<dbReference type="PRINTS" id="PR00722">
    <property type="entry name" value="CHYMOTRYPSIN"/>
</dbReference>
<dbReference type="Gene3D" id="2.40.10.10">
    <property type="entry name" value="Trypsin-like serine proteases"/>
    <property type="match status" value="2"/>
</dbReference>
<comment type="caution">
    <text evidence="12">The sequence shown here is derived from an EMBL/GenBank/DDBJ whole genome shotgun (WGS) entry which is preliminary data.</text>
</comment>
<comment type="similarity">
    <text evidence="10">Belongs to the peptidase S1 family. CLIP subfamily.</text>
</comment>
<evidence type="ECO:0000313" key="12">
    <source>
        <dbReference type="EMBL" id="KAF2898357.1"/>
    </source>
</evidence>
<dbReference type="CDD" id="cd00190">
    <property type="entry name" value="Tryp_SPc"/>
    <property type="match status" value="1"/>
</dbReference>
<sequence>AVNLLPNRSVCGKQFTDRIVGGKIADPQEFPWMALIEYETKNGKDFQCGGTLINSRYVLTAAHCLKENLVSVRLGEYDLDKEVDCFDEESNDCLDKPIDVKVQEKIPHEQFSLEVRSYPHDIGLLRLSEDIPYSDSIMPICLPLEEIPNLSDEVNMTVAGWGVTESRTSSPVKLKAELPVVPNIECSSVYERKTGVKISERQICAGGIKGVDACIGDSGNPLMFHDKRDDEENFIAIGVVSFGIKCGDENIPGVYTRVSSYIQWIIDHIKE</sequence>
<dbReference type="Pfam" id="PF00089">
    <property type="entry name" value="Trypsin"/>
    <property type="match status" value="1"/>
</dbReference>
<evidence type="ECO:0000259" key="11">
    <source>
        <dbReference type="PROSITE" id="PS50240"/>
    </source>
</evidence>
<dbReference type="InterPro" id="IPR009003">
    <property type="entry name" value="Peptidase_S1_PA"/>
</dbReference>
<keyword evidence="2" id="KW-0479">Metal-binding</keyword>
<dbReference type="OrthoDB" id="9028152at2759"/>
<dbReference type="PANTHER" id="PTHR24256">
    <property type="entry name" value="TRYPTASE-RELATED"/>
    <property type="match status" value="1"/>
</dbReference>
<keyword evidence="7" id="KW-0865">Zymogen</keyword>
<keyword evidence="4" id="KW-0378">Hydrolase</keyword>
<keyword evidence="6" id="KW-0106">Calcium</keyword>
<proteinExistence type="inferred from homology"/>
<evidence type="ECO:0000256" key="3">
    <source>
        <dbReference type="ARBA" id="ARBA00022729"/>
    </source>
</evidence>
<organism evidence="12 13">
    <name type="scientific">Ignelater luminosus</name>
    <name type="common">Cucubano</name>
    <name type="synonym">Pyrophorus luminosus</name>
    <dbReference type="NCBI Taxonomy" id="2038154"/>
    <lineage>
        <taxon>Eukaryota</taxon>
        <taxon>Metazoa</taxon>
        <taxon>Ecdysozoa</taxon>
        <taxon>Arthropoda</taxon>
        <taxon>Hexapoda</taxon>
        <taxon>Insecta</taxon>
        <taxon>Pterygota</taxon>
        <taxon>Neoptera</taxon>
        <taxon>Endopterygota</taxon>
        <taxon>Coleoptera</taxon>
        <taxon>Polyphaga</taxon>
        <taxon>Elateriformia</taxon>
        <taxon>Elateroidea</taxon>
        <taxon>Elateridae</taxon>
        <taxon>Agrypninae</taxon>
        <taxon>Pyrophorini</taxon>
        <taxon>Ignelater</taxon>
    </lineage>
</organism>
<evidence type="ECO:0000256" key="2">
    <source>
        <dbReference type="ARBA" id="ARBA00022723"/>
    </source>
</evidence>
<dbReference type="SMART" id="SM00020">
    <property type="entry name" value="Tryp_SPc"/>
    <property type="match status" value="1"/>
</dbReference>
<evidence type="ECO:0000313" key="13">
    <source>
        <dbReference type="Proteomes" id="UP000801492"/>
    </source>
</evidence>
<accession>A0A8K0D8N4</accession>
<evidence type="ECO:0000256" key="6">
    <source>
        <dbReference type="ARBA" id="ARBA00022837"/>
    </source>
</evidence>
<keyword evidence="8" id="KW-1015">Disulfide bond</keyword>
<protein>
    <recommendedName>
        <fullName evidence="11">Peptidase S1 domain-containing protein</fullName>
    </recommendedName>
</protein>
<keyword evidence="5" id="KW-0720">Serine protease</keyword>
<dbReference type="PROSITE" id="PS50240">
    <property type="entry name" value="TRYPSIN_DOM"/>
    <property type="match status" value="1"/>
</dbReference>
<evidence type="ECO:0000256" key="7">
    <source>
        <dbReference type="ARBA" id="ARBA00023145"/>
    </source>
</evidence>
<dbReference type="InterPro" id="IPR001314">
    <property type="entry name" value="Peptidase_S1A"/>
</dbReference>
<gene>
    <name evidence="12" type="ORF">ILUMI_07818</name>
</gene>
<keyword evidence="9" id="KW-0325">Glycoprotein</keyword>
<name>A0A8K0D8N4_IGNLU</name>
<evidence type="ECO:0000256" key="10">
    <source>
        <dbReference type="ARBA" id="ARBA00024195"/>
    </source>
</evidence>
<dbReference type="SUPFAM" id="SSF50494">
    <property type="entry name" value="Trypsin-like serine proteases"/>
    <property type="match status" value="1"/>
</dbReference>
<keyword evidence="13" id="KW-1185">Reference proteome</keyword>
<keyword evidence="3" id="KW-0732">Signal</keyword>
<evidence type="ECO:0000256" key="8">
    <source>
        <dbReference type="ARBA" id="ARBA00023157"/>
    </source>
</evidence>
<dbReference type="FunFam" id="2.40.10.10:FF:000028">
    <property type="entry name" value="Serine protease easter"/>
    <property type="match status" value="1"/>
</dbReference>
<dbReference type="FunFam" id="2.40.10.10:FF:000078">
    <property type="entry name" value="Serine protease H137"/>
    <property type="match status" value="1"/>
</dbReference>
<evidence type="ECO:0000256" key="9">
    <source>
        <dbReference type="ARBA" id="ARBA00023180"/>
    </source>
</evidence>
<dbReference type="GO" id="GO:0046872">
    <property type="term" value="F:metal ion binding"/>
    <property type="evidence" value="ECO:0007669"/>
    <property type="project" value="UniProtKB-KW"/>
</dbReference>